<dbReference type="GO" id="GO:0006352">
    <property type="term" value="P:DNA-templated transcription initiation"/>
    <property type="evidence" value="ECO:0007669"/>
    <property type="project" value="InterPro"/>
</dbReference>
<accession>A0AAE3ZM59</accession>
<dbReference type="GO" id="GO:0016987">
    <property type="term" value="F:sigma factor activity"/>
    <property type="evidence" value="ECO:0007669"/>
    <property type="project" value="UniProtKB-KW"/>
</dbReference>
<evidence type="ECO:0000256" key="4">
    <source>
        <dbReference type="ARBA" id="ARBA00023163"/>
    </source>
</evidence>
<dbReference type="Proteomes" id="UP001183629">
    <property type="component" value="Unassembled WGS sequence"/>
</dbReference>
<dbReference type="CDD" id="cd07043">
    <property type="entry name" value="STAS_anti-anti-sigma_factors"/>
    <property type="match status" value="1"/>
</dbReference>
<keyword evidence="4" id="KW-0804">Transcription</keyword>
<protein>
    <submittedName>
        <fullName evidence="6">Anti-anti-sigma factor</fullName>
    </submittedName>
</protein>
<dbReference type="InterPro" id="IPR002645">
    <property type="entry name" value="STAS_dom"/>
</dbReference>
<dbReference type="Pfam" id="PF08281">
    <property type="entry name" value="Sigma70_r4_2"/>
    <property type="match status" value="1"/>
</dbReference>
<dbReference type="InterPro" id="IPR036513">
    <property type="entry name" value="STAS_dom_sf"/>
</dbReference>
<organism evidence="6 7">
    <name type="scientific">Catenuloplanes niger</name>
    <dbReference type="NCBI Taxonomy" id="587534"/>
    <lineage>
        <taxon>Bacteria</taxon>
        <taxon>Bacillati</taxon>
        <taxon>Actinomycetota</taxon>
        <taxon>Actinomycetes</taxon>
        <taxon>Micromonosporales</taxon>
        <taxon>Micromonosporaceae</taxon>
        <taxon>Catenuloplanes</taxon>
    </lineage>
</organism>
<dbReference type="Gene3D" id="3.30.750.24">
    <property type="entry name" value="STAS domain"/>
    <property type="match status" value="1"/>
</dbReference>
<dbReference type="SUPFAM" id="SSF52091">
    <property type="entry name" value="SpoIIaa-like"/>
    <property type="match status" value="1"/>
</dbReference>
<proteinExistence type="inferred from homology"/>
<dbReference type="InterPro" id="IPR013249">
    <property type="entry name" value="RNA_pol_sigma70_r4_t2"/>
</dbReference>
<dbReference type="EMBL" id="JAVDYC010000001">
    <property type="protein sequence ID" value="MDR7320415.1"/>
    <property type="molecule type" value="Genomic_DNA"/>
</dbReference>
<comment type="caution">
    <text evidence="6">The sequence shown here is derived from an EMBL/GenBank/DDBJ whole genome shotgun (WGS) entry which is preliminary data.</text>
</comment>
<evidence type="ECO:0000256" key="2">
    <source>
        <dbReference type="ARBA" id="ARBA00023015"/>
    </source>
</evidence>
<dbReference type="InterPro" id="IPR013324">
    <property type="entry name" value="RNA_pol_sigma_r3/r4-like"/>
</dbReference>
<evidence type="ECO:0000259" key="5">
    <source>
        <dbReference type="PROSITE" id="PS50801"/>
    </source>
</evidence>
<keyword evidence="7" id="KW-1185">Reference proteome</keyword>
<evidence type="ECO:0000313" key="6">
    <source>
        <dbReference type="EMBL" id="MDR7320415.1"/>
    </source>
</evidence>
<dbReference type="Pfam" id="PF13466">
    <property type="entry name" value="STAS_2"/>
    <property type="match status" value="1"/>
</dbReference>
<reference evidence="6 7" key="1">
    <citation type="submission" date="2023-07" db="EMBL/GenBank/DDBJ databases">
        <title>Sequencing the genomes of 1000 actinobacteria strains.</title>
        <authorList>
            <person name="Klenk H.-P."/>
        </authorList>
    </citation>
    <scope>NUCLEOTIDE SEQUENCE [LARGE SCALE GENOMIC DNA]</scope>
    <source>
        <strain evidence="6 7">DSM 44711</strain>
    </source>
</reference>
<feature type="domain" description="STAS" evidence="5">
    <location>
        <begin position="96"/>
        <end position="176"/>
    </location>
</feature>
<gene>
    <name evidence="6" type="ORF">J2S44_000665</name>
</gene>
<evidence type="ECO:0000313" key="7">
    <source>
        <dbReference type="Proteomes" id="UP001183629"/>
    </source>
</evidence>
<keyword evidence="3" id="KW-0731">Sigma factor</keyword>
<dbReference type="AlphaFoldDB" id="A0AAE3ZM59"/>
<dbReference type="InterPro" id="IPR036388">
    <property type="entry name" value="WH-like_DNA-bd_sf"/>
</dbReference>
<dbReference type="Gene3D" id="1.10.10.10">
    <property type="entry name" value="Winged helix-like DNA-binding domain superfamily/Winged helix DNA-binding domain"/>
    <property type="match status" value="1"/>
</dbReference>
<evidence type="ECO:0000256" key="3">
    <source>
        <dbReference type="ARBA" id="ARBA00023082"/>
    </source>
</evidence>
<dbReference type="PROSITE" id="PS50801">
    <property type="entry name" value="STAS"/>
    <property type="match status" value="1"/>
</dbReference>
<comment type="similarity">
    <text evidence="1">Belongs to the sigma-70 factor family. ECF subfamily.</text>
</comment>
<evidence type="ECO:0000256" key="1">
    <source>
        <dbReference type="ARBA" id="ARBA00010641"/>
    </source>
</evidence>
<keyword evidence="2" id="KW-0805">Transcription regulation</keyword>
<dbReference type="SUPFAM" id="SSF88659">
    <property type="entry name" value="Sigma3 and sigma4 domains of RNA polymerase sigma factors"/>
    <property type="match status" value="1"/>
</dbReference>
<dbReference type="InterPro" id="IPR058548">
    <property type="entry name" value="MlaB-like_STAS"/>
</dbReference>
<name>A0AAE3ZM59_9ACTN</name>
<sequence length="176" mass="18619">MPADTRTPVTAAQVSALVRRLPAQERRLLALRCRADLTEAEIAGRLHVPPAYVSRALARTFGSLRRGVLAAPAPARPDAARPGITSRVLRSGEVRVRVTGEIDRDNAPELRHRLLDALGGNPPAMTLDLAGVPLLDAAGARALRDVLAAARTRGVRISVARVQPAARTVLDVCGVG</sequence>
<dbReference type="RefSeq" id="WP_310408913.1">
    <property type="nucleotide sequence ID" value="NZ_JAVDYC010000001.1"/>
</dbReference>
<dbReference type="GO" id="GO:0003677">
    <property type="term" value="F:DNA binding"/>
    <property type="evidence" value="ECO:0007669"/>
    <property type="project" value="InterPro"/>
</dbReference>